<organism evidence="2 3">
    <name type="scientific">Vitis vinifera</name>
    <name type="common">Grape</name>
    <dbReference type="NCBI Taxonomy" id="29760"/>
    <lineage>
        <taxon>Eukaryota</taxon>
        <taxon>Viridiplantae</taxon>
        <taxon>Streptophyta</taxon>
        <taxon>Embryophyta</taxon>
        <taxon>Tracheophyta</taxon>
        <taxon>Spermatophyta</taxon>
        <taxon>Magnoliopsida</taxon>
        <taxon>eudicotyledons</taxon>
        <taxon>Gunneridae</taxon>
        <taxon>Pentapetalae</taxon>
        <taxon>rosids</taxon>
        <taxon>Vitales</taxon>
        <taxon>Vitaceae</taxon>
        <taxon>Viteae</taxon>
        <taxon>Vitis</taxon>
    </lineage>
</organism>
<protein>
    <submittedName>
        <fullName evidence="2">Uncharacterized protein</fullName>
    </submittedName>
</protein>
<feature type="compositionally biased region" description="Low complexity" evidence="1">
    <location>
        <begin position="59"/>
        <end position="69"/>
    </location>
</feature>
<gene>
    <name evidence="2" type="ordered locus">VIT_04s0008g06190</name>
</gene>
<feature type="compositionally biased region" description="Basic and acidic residues" evidence="1">
    <location>
        <begin position="571"/>
        <end position="580"/>
    </location>
</feature>
<dbReference type="PaxDb" id="29760-VIT_04s0008g06190.t01"/>
<proteinExistence type="predicted"/>
<dbReference type="InParanoid" id="F6H3V8"/>
<dbReference type="STRING" id="29760.F6H3V8"/>
<evidence type="ECO:0000313" key="3">
    <source>
        <dbReference type="Proteomes" id="UP000009183"/>
    </source>
</evidence>
<dbReference type="Proteomes" id="UP000009183">
    <property type="component" value="Chromosome 4"/>
</dbReference>
<evidence type="ECO:0000313" key="2">
    <source>
        <dbReference type="EMBL" id="CCB46847.1"/>
    </source>
</evidence>
<evidence type="ECO:0000256" key="1">
    <source>
        <dbReference type="SAM" id="MobiDB-lite"/>
    </source>
</evidence>
<feature type="region of interest" description="Disordered" evidence="1">
    <location>
        <begin position="50"/>
        <end position="70"/>
    </location>
</feature>
<dbReference type="ExpressionAtlas" id="F6H3V8">
    <property type="expression patterns" value="baseline and differential"/>
</dbReference>
<dbReference type="eggNOG" id="KOG0017">
    <property type="taxonomic scope" value="Eukaryota"/>
</dbReference>
<accession>F6H3V8</accession>
<dbReference type="EMBL" id="FN595231">
    <property type="protein sequence ID" value="CCB46847.1"/>
    <property type="molecule type" value="Genomic_DNA"/>
</dbReference>
<keyword evidence="3" id="KW-1185">Reference proteome</keyword>
<dbReference type="AlphaFoldDB" id="F6H3V8"/>
<name>F6H3V8_VITVI</name>
<feature type="region of interest" description="Disordered" evidence="1">
    <location>
        <begin position="561"/>
        <end position="580"/>
    </location>
</feature>
<dbReference type="HOGENOM" id="CLU_330507_0_0_1"/>
<reference evidence="3" key="1">
    <citation type="journal article" date="2007" name="Nature">
        <title>The grapevine genome sequence suggests ancestral hexaploidization in major angiosperm phyla.</title>
        <authorList>
            <consortium name="The French-Italian Public Consortium for Grapevine Genome Characterization."/>
            <person name="Jaillon O."/>
            <person name="Aury J.-M."/>
            <person name="Noel B."/>
            <person name="Policriti A."/>
            <person name="Clepet C."/>
            <person name="Casagrande A."/>
            <person name="Choisne N."/>
            <person name="Aubourg S."/>
            <person name="Vitulo N."/>
            <person name="Jubin C."/>
            <person name="Vezzi A."/>
            <person name="Legeai F."/>
            <person name="Hugueney P."/>
            <person name="Dasilva C."/>
            <person name="Horner D."/>
            <person name="Mica E."/>
            <person name="Jublot D."/>
            <person name="Poulain J."/>
            <person name="Bruyere C."/>
            <person name="Billault A."/>
            <person name="Segurens B."/>
            <person name="Gouyvenoux M."/>
            <person name="Ugarte E."/>
            <person name="Cattonaro F."/>
            <person name="Anthouard V."/>
            <person name="Vico V."/>
            <person name="Del Fabbro C."/>
            <person name="Alaux M."/>
            <person name="Di Gaspero G."/>
            <person name="Dumas V."/>
            <person name="Felice N."/>
            <person name="Paillard S."/>
            <person name="Juman I."/>
            <person name="Moroldo M."/>
            <person name="Scalabrin S."/>
            <person name="Canaguier A."/>
            <person name="Le Clainche I."/>
            <person name="Malacrida G."/>
            <person name="Durand E."/>
            <person name="Pesole G."/>
            <person name="Laucou V."/>
            <person name="Chatelet P."/>
            <person name="Merdinoglu D."/>
            <person name="Delledonne M."/>
            <person name="Pezzotti M."/>
            <person name="Lecharny A."/>
            <person name="Scarpelli C."/>
            <person name="Artiguenave F."/>
            <person name="Pe M.E."/>
            <person name="Valle G."/>
            <person name="Morgante M."/>
            <person name="Caboche M."/>
            <person name="Adam-Blondon A.-F."/>
            <person name="Weissenbach J."/>
            <person name="Quetier F."/>
            <person name="Wincker P."/>
        </authorList>
    </citation>
    <scope>NUCLEOTIDE SEQUENCE [LARGE SCALE GENOMIC DNA]</scope>
    <source>
        <strain evidence="3">cv. Pinot noir / PN40024</strain>
    </source>
</reference>
<sequence>MDTPLFVARPDPEDTSVLTLQHRHRSSTICVDPDMGSDLTCRQVKCSSSWQSATPPSMPSSSQHPPQESRNQMEINAGRYFPTIAHEQRSAALGMIQEPLFSNTLNLGSYRSGHAELGNSFLALLSGPPSLLQCDLQQLLNPKPICTSNKLPVYSSSVTVSTAGSGVPHAPTGSLSENLGYQKPRSGMDFCPIVSSTTAVSTNCSSTSVLHDALQAANLNLQSSDLAKATIHHMVPRNEKVREFSSLKGGWPVNTGSANFGKLHGTNIHASQKRPSEASSSLCDHQATFTSGCPRVFCFGTSTRSTRNPHPIYNFLNYHRLSSPYSAFVSAISSVSLPKSTHEALSHLGWRQAMVDEMDALHFNGTWDLVVLPSGKSTVGCRWVYAVKVGPDGQVDRLKARLVAKGYTQIRVPEDQSGWDWPEGISATAGFLKSSVTVPSLYKKSDLSHLVGSSGDLLRFEQPWDNVVFPKNPRTGQNSVNDVLHNKQWGNGSDRSNFLLKGSVGTSQSNLHALESNQIMESTRSRCSTMSKVVGRGGTDNDAQSISAYVDSISRSGTSFIYSPPLPNERTLGKDSDISRHNNSREGVILERDAVSSNIELRLGQPCQQSRTSRNSVLPVMGPRILDTLGDPQKSFFPEQLIHNTANSNVMEECRQYLQCATGTSNSSARREQIPFNCVNHTFEINNALDAAKLEQFRGDAAKSSVISMLLSHLTTPTEGNMQSKAINNVVNDNGHFVPRSLHFESHIAKRDPVYSPWNSANGLERESNINDLSFHRYMDKGKRVGFVTDGSYAATESTFGFYKQMGSSGTFTGVAGSDHPSSSAVHDKSCYSRQLLGMPPDASNASNSFNFSGKFSCLGSSGLDNVFVKSISPPMGSGINVPSQAVSTGFSSASSLSVPNLTPSLPTKESIGVSPYLLDENFKLLALRHILELSNREHAITSLGMNQKEGRFSSSSDPKVQGSVVDTLTSDELKHGLKLTSEQNASEVPLKLLQSGGNHRMGGDMEKLVPVAGTFVQMALEVYHEKMCFLDISRVKYGEEEGGWWFGEVRDGYGVGLWKSITKE</sequence>